<protein>
    <submittedName>
        <fullName evidence="2">Adenine phosphoribosyltransferase</fullName>
    </submittedName>
</protein>
<dbReference type="CDD" id="cd06223">
    <property type="entry name" value="PRTases_typeI"/>
    <property type="match status" value="1"/>
</dbReference>
<name>A0A1H8ZDF8_9ACTN</name>
<dbReference type="InterPro" id="IPR029057">
    <property type="entry name" value="PRTase-like"/>
</dbReference>
<dbReference type="STRING" id="403935.SAMN05216481_101471"/>
<dbReference type="GO" id="GO:0016757">
    <property type="term" value="F:glycosyltransferase activity"/>
    <property type="evidence" value="ECO:0007669"/>
    <property type="project" value="UniProtKB-KW"/>
</dbReference>
<dbReference type="Gene3D" id="3.40.50.2020">
    <property type="match status" value="1"/>
</dbReference>
<keyword evidence="2" id="KW-0808">Transferase</keyword>
<sequence length="186" mass="20678">MPLVGKRHKHHDLRHRLREAFAWRGEEGRADVSQWWADASIMGELGPALADLCSSRDRITTVLAPEATGFLLGPLVAVSLGAGFVEMRRGLSEAELGDQVLLRSTPPDYLSRTVEWGIRRRRLCSAHRVLFVDDWADTSATARTARRLVEDSGATWVGAAVLVDGTAPSERRDLDLRGLLRERELT</sequence>
<dbReference type="EMBL" id="FOET01000001">
    <property type="protein sequence ID" value="SEP62449.1"/>
    <property type="molecule type" value="Genomic_DNA"/>
</dbReference>
<dbReference type="Proteomes" id="UP000199055">
    <property type="component" value="Unassembled WGS sequence"/>
</dbReference>
<dbReference type="SUPFAM" id="SSF53271">
    <property type="entry name" value="PRTase-like"/>
    <property type="match status" value="1"/>
</dbReference>
<dbReference type="Pfam" id="PF00156">
    <property type="entry name" value="Pribosyltran"/>
    <property type="match status" value="1"/>
</dbReference>
<organism evidence="2 3">
    <name type="scientific">Streptomyces radiopugnans</name>
    <dbReference type="NCBI Taxonomy" id="403935"/>
    <lineage>
        <taxon>Bacteria</taxon>
        <taxon>Bacillati</taxon>
        <taxon>Actinomycetota</taxon>
        <taxon>Actinomycetes</taxon>
        <taxon>Kitasatosporales</taxon>
        <taxon>Streptomycetaceae</taxon>
        <taxon>Streptomyces</taxon>
    </lineage>
</organism>
<reference evidence="3" key="1">
    <citation type="submission" date="2016-10" db="EMBL/GenBank/DDBJ databases">
        <authorList>
            <person name="Varghese N."/>
            <person name="Submissions S."/>
        </authorList>
    </citation>
    <scope>NUCLEOTIDE SEQUENCE [LARGE SCALE GENOMIC DNA]</scope>
    <source>
        <strain evidence="3">CGMCC 4.3519</strain>
    </source>
</reference>
<proteinExistence type="predicted"/>
<evidence type="ECO:0000313" key="3">
    <source>
        <dbReference type="Proteomes" id="UP000199055"/>
    </source>
</evidence>
<dbReference type="InterPro" id="IPR000836">
    <property type="entry name" value="PRTase_dom"/>
</dbReference>
<evidence type="ECO:0000259" key="1">
    <source>
        <dbReference type="Pfam" id="PF00156"/>
    </source>
</evidence>
<keyword evidence="3" id="KW-1185">Reference proteome</keyword>
<dbReference type="AlphaFoldDB" id="A0A1H8ZDF8"/>
<evidence type="ECO:0000313" key="2">
    <source>
        <dbReference type="EMBL" id="SEP62449.1"/>
    </source>
</evidence>
<keyword evidence="2" id="KW-0328">Glycosyltransferase</keyword>
<gene>
    <name evidence="2" type="ORF">SAMN05216481_101471</name>
</gene>
<feature type="domain" description="Phosphoribosyltransferase" evidence="1">
    <location>
        <begin position="57"/>
        <end position="172"/>
    </location>
</feature>
<accession>A0A1H8ZDF8</accession>